<dbReference type="GO" id="GO:0010073">
    <property type="term" value="P:meristem maintenance"/>
    <property type="evidence" value="ECO:0007669"/>
    <property type="project" value="InterPro"/>
</dbReference>
<feature type="region of interest" description="Disordered" evidence="1">
    <location>
        <begin position="394"/>
        <end position="535"/>
    </location>
</feature>
<reference evidence="3" key="1">
    <citation type="submission" date="2018-02" db="EMBL/GenBank/DDBJ databases">
        <authorList>
            <person name="Cohen D.B."/>
            <person name="Kent A.D."/>
        </authorList>
    </citation>
    <scope>NUCLEOTIDE SEQUENCE</scope>
</reference>
<evidence type="ECO:0000313" key="3">
    <source>
        <dbReference type="EMBL" id="SPC96877.1"/>
    </source>
</evidence>
<feature type="compositionally biased region" description="Low complexity" evidence="1">
    <location>
        <begin position="445"/>
        <end position="468"/>
    </location>
</feature>
<feature type="compositionally biased region" description="Low complexity" evidence="1">
    <location>
        <begin position="578"/>
        <end position="591"/>
    </location>
</feature>
<name>A0A2N9G278_FAGSY</name>
<dbReference type="Pfam" id="PF10536">
    <property type="entry name" value="PMD"/>
    <property type="match status" value="1"/>
</dbReference>
<dbReference type="PANTHER" id="PTHR46033">
    <property type="entry name" value="PROTEIN MAIN-LIKE 2"/>
    <property type="match status" value="1"/>
</dbReference>
<evidence type="ECO:0000256" key="1">
    <source>
        <dbReference type="SAM" id="MobiDB-lite"/>
    </source>
</evidence>
<dbReference type="InterPro" id="IPR044824">
    <property type="entry name" value="MAIN-like"/>
</dbReference>
<proteinExistence type="predicted"/>
<protein>
    <recommendedName>
        <fullName evidence="2">Aminotransferase-like plant mobile domain-containing protein</fullName>
    </recommendedName>
</protein>
<dbReference type="PANTHER" id="PTHR46033:SF16">
    <property type="entry name" value="AMINOTRANSFERASE-LIKE PLANT MOBILE DOMAIN-CONTAINING PROTEIN"/>
    <property type="match status" value="1"/>
</dbReference>
<accession>A0A2N9G278</accession>
<feature type="domain" description="Aminotransferase-like plant mobile" evidence="2">
    <location>
        <begin position="119"/>
        <end position="192"/>
    </location>
</feature>
<dbReference type="AlphaFoldDB" id="A0A2N9G278"/>
<sequence>MASSSTTPVSPPLQLSTGEGLETPSVVPAASTKAMVDALVAPPAVSGLEPAVDQAWVPNLDEISKLLVQKGDIQPVPINFDFLCAASKDWSHWVDQEILDSDFWDSLQDAGVHWSILISRSCNMFRDTEPLREVLRRWCPSTHTFFFSWGELTPTLEDVANHWMLPILGEHSLSNIKLSAEEEETAAALRKQSSTRLSAIRISTGHYFPLAPLFLGHLYSQLDLLHDCEVEGDSYIFSAVFNTSVLQTFFWEHSVSYLFAAKDKSTAWGRFSDLPREFLDRFPDFRDNLPLVYHWVGLKTRDYDLVDALDHEENIDDYRSLSYLSTVNPGFLPILSATGVSFIPYCPQRVQRQFGLDQEFVNAGKSAKTPMSVHHKGWKKGKSTLLVPSAAKESTTALVEEPTESTVASSKKAKAGKKSKSTASVPPAAKESTTAPVEELTESTVAPSNPKSVSASPSKKLSKKSVASRPPKGQKKTSISSSSPDEEQPSAVSTPSPSKKKKFVAPLFPLGAVGRMRSKSGPKVTHGSGGSGGGVVVVEDLDVAADDVVASPLEEDDLRKGAADSSEIGAESTEEGHSSSSDSFFNSAPGSVPEEQMMSAGSIADDDDIPGADDSSMGPADPMEDELAIVPHASHGGDDDSTVDADVDPISFSVSQTVLTSRVTGPDTSMAYIMKGISLFGATPSFKAIPAGGFVISASRLTSEAPPVAGGAFIPEEIRAQGLIEGESVVDPGVDTADHSAQVEDVGVSAADTLAGSDHLENIGMDDTVHMSKDIGEVGIIGEVTVVNPPPRPTVEAGSSIGVDFKLSTGLGGPMLSFLGSVLAAMSESSLEDVTKTQILAWRSVIQDLMEVGFDLGFMIERLRQTAQCLFGKRIVDEIKAL</sequence>
<gene>
    <name evidence="3" type="ORF">FSB_LOCUS24759</name>
</gene>
<dbReference type="InterPro" id="IPR019557">
    <property type="entry name" value="AminoTfrase-like_pln_mobile"/>
</dbReference>
<feature type="region of interest" description="Disordered" evidence="1">
    <location>
        <begin position="1"/>
        <end position="24"/>
    </location>
</feature>
<feature type="region of interest" description="Disordered" evidence="1">
    <location>
        <begin position="547"/>
        <end position="623"/>
    </location>
</feature>
<feature type="compositionally biased region" description="Basic residues" evidence="1">
    <location>
        <begin position="411"/>
        <end position="420"/>
    </location>
</feature>
<organism evidence="3">
    <name type="scientific">Fagus sylvatica</name>
    <name type="common">Beechnut</name>
    <dbReference type="NCBI Taxonomy" id="28930"/>
    <lineage>
        <taxon>Eukaryota</taxon>
        <taxon>Viridiplantae</taxon>
        <taxon>Streptophyta</taxon>
        <taxon>Embryophyta</taxon>
        <taxon>Tracheophyta</taxon>
        <taxon>Spermatophyta</taxon>
        <taxon>Magnoliopsida</taxon>
        <taxon>eudicotyledons</taxon>
        <taxon>Gunneridae</taxon>
        <taxon>Pentapetalae</taxon>
        <taxon>rosids</taxon>
        <taxon>fabids</taxon>
        <taxon>Fagales</taxon>
        <taxon>Fagaceae</taxon>
        <taxon>Fagus</taxon>
    </lineage>
</organism>
<feature type="compositionally biased region" description="Polar residues" evidence="1">
    <location>
        <begin position="1"/>
        <end position="17"/>
    </location>
</feature>
<dbReference type="EMBL" id="OIVN01001713">
    <property type="protein sequence ID" value="SPC96877.1"/>
    <property type="molecule type" value="Genomic_DNA"/>
</dbReference>
<evidence type="ECO:0000259" key="2">
    <source>
        <dbReference type="Pfam" id="PF10536"/>
    </source>
</evidence>